<proteinExistence type="predicted"/>
<dbReference type="Proteomes" id="UP000507222">
    <property type="component" value="Unassembled WGS sequence"/>
</dbReference>
<reference evidence="1 2" key="1">
    <citation type="submission" date="2020-05" db="EMBL/GenBank/DDBJ databases">
        <authorList>
            <person name="Campoy J."/>
            <person name="Schneeberger K."/>
            <person name="Spophaly S."/>
        </authorList>
    </citation>
    <scope>NUCLEOTIDE SEQUENCE [LARGE SCALE GENOMIC DNA]</scope>
    <source>
        <strain evidence="1">PruArmRojPasFocal</strain>
    </source>
</reference>
<gene>
    <name evidence="1" type="ORF">CURHAP_LOCUS29137</name>
</gene>
<dbReference type="AlphaFoldDB" id="A0A6J5URH4"/>
<evidence type="ECO:0000313" key="2">
    <source>
        <dbReference type="Proteomes" id="UP000507222"/>
    </source>
</evidence>
<organism evidence="1 2">
    <name type="scientific">Prunus armeniaca</name>
    <name type="common">Apricot</name>
    <name type="synonym">Armeniaca vulgaris</name>
    <dbReference type="NCBI Taxonomy" id="36596"/>
    <lineage>
        <taxon>Eukaryota</taxon>
        <taxon>Viridiplantae</taxon>
        <taxon>Streptophyta</taxon>
        <taxon>Embryophyta</taxon>
        <taxon>Tracheophyta</taxon>
        <taxon>Spermatophyta</taxon>
        <taxon>Magnoliopsida</taxon>
        <taxon>eudicotyledons</taxon>
        <taxon>Gunneridae</taxon>
        <taxon>Pentapetalae</taxon>
        <taxon>rosids</taxon>
        <taxon>fabids</taxon>
        <taxon>Rosales</taxon>
        <taxon>Rosaceae</taxon>
        <taxon>Amygdaloideae</taxon>
        <taxon>Amygdaleae</taxon>
        <taxon>Prunus</taxon>
    </lineage>
</organism>
<dbReference type="EMBL" id="CAEKDK010000004">
    <property type="protein sequence ID" value="CAB4278367.1"/>
    <property type="molecule type" value="Genomic_DNA"/>
</dbReference>
<accession>A0A6J5URH4</accession>
<sequence length="150" mass="16962">MKNLIEKDSRNEGRTHRSLTELLPKVYATATQLIISKNELALPNSKAHGKIVGTCKDNKILALPNTHIKHPCRRQIDNFSKGNQAHKFLLRIETPNLAEMLHCRTHDKAHNSHNPKSTLVESDPALLAQRQCYTAAPETHSYEANKLEEL</sequence>
<protein>
    <submittedName>
        <fullName evidence="1">Uncharacterized protein</fullName>
    </submittedName>
</protein>
<name>A0A6J5URH4_PRUAR</name>
<evidence type="ECO:0000313" key="1">
    <source>
        <dbReference type="EMBL" id="CAB4278367.1"/>
    </source>
</evidence>